<reference evidence="3" key="1">
    <citation type="journal article" date="2019" name="Int. J. Syst. Evol. Microbiol.">
        <title>The Global Catalogue of Microorganisms (GCM) 10K type strain sequencing project: providing services to taxonomists for standard genome sequencing and annotation.</title>
        <authorList>
            <consortium name="The Broad Institute Genomics Platform"/>
            <consortium name="The Broad Institute Genome Sequencing Center for Infectious Disease"/>
            <person name="Wu L."/>
            <person name="Ma J."/>
        </authorList>
    </citation>
    <scope>NUCLEOTIDE SEQUENCE [LARGE SCALE GENOMIC DNA]</scope>
    <source>
        <strain evidence="3">KACC 12633</strain>
    </source>
</reference>
<proteinExistence type="predicted"/>
<evidence type="ECO:0000313" key="2">
    <source>
        <dbReference type="EMBL" id="MFC5517488.1"/>
    </source>
</evidence>
<evidence type="ECO:0000313" key="3">
    <source>
        <dbReference type="Proteomes" id="UP001596150"/>
    </source>
</evidence>
<keyword evidence="1" id="KW-0732">Signal</keyword>
<feature type="signal peptide" evidence="1">
    <location>
        <begin position="1"/>
        <end position="23"/>
    </location>
</feature>
<dbReference type="RefSeq" id="WP_266346552.1">
    <property type="nucleotide sequence ID" value="NZ_JAPKNH010000024.1"/>
</dbReference>
<gene>
    <name evidence="2" type="ORF">ACFPP9_17015</name>
</gene>
<dbReference type="Gene3D" id="2.60.20.10">
    <property type="entry name" value="Crystallins"/>
    <property type="match status" value="1"/>
</dbReference>
<accession>A0ABW0PYC7</accession>
<dbReference type="Proteomes" id="UP001596150">
    <property type="component" value="Unassembled WGS sequence"/>
</dbReference>
<keyword evidence="3" id="KW-1185">Reference proteome</keyword>
<dbReference type="EMBL" id="JBHSML010000009">
    <property type="protein sequence ID" value="MFC5517488.1"/>
    <property type="molecule type" value="Genomic_DNA"/>
</dbReference>
<feature type="chain" id="PRO_5046164070" evidence="1">
    <location>
        <begin position="24"/>
        <end position="129"/>
    </location>
</feature>
<comment type="caution">
    <text evidence="2">The sequence shown here is derived from an EMBL/GenBank/DDBJ whole genome shotgun (WGS) entry which is preliminary data.</text>
</comment>
<sequence>MNRFIRTAVATISLTMMSTAAFAQCMIYSEPNYQGAQGVIQPNDYVKFFEGGEGKSQHKGSEGARTFTDVSWRDKIGSTKVTNGCNLVTWDKAEGKTTHRRYMVDSPEMIANMQKNVATEAAAALCLCK</sequence>
<evidence type="ECO:0000256" key="1">
    <source>
        <dbReference type="SAM" id="SignalP"/>
    </source>
</evidence>
<protein>
    <submittedName>
        <fullName evidence="2">Uncharacterized protein</fullName>
    </submittedName>
</protein>
<name>A0ABW0PYC7_9HYPH</name>
<organism evidence="2 3">
    <name type="scientific">Kaistia terrae</name>
    <dbReference type="NCBI Taxonomy" id="537017"/>
    <lineage>
        <taxon>Bacteria</taxon>
        <taxon>Pseudomonadati</taxon>
        <taxon>Pseudomonadota</taxon>
        <taxon>Alphaproteobacteria</taxon>
        <taxon>Hyphomicrobiales</taxon>
        <taxon>Kaistiaceae</taxon>
        <taxon>Kaistia</taxon>
    </lineage>
</organism>